<name>A0A552WJX2_9MICO</name>
<dbReference type="InterPro" id="IPR005158">
    <property type="entry name" value="BTAD"/>
</dbReference>
<dbReference type="PANTHER" id="PTHR35807:SF1">
    <property type="entry name" value="TRANSCRIPTIONAL REGULATOR REDD"/>
    <property type="match status" value="1"/>
</dbReference>
<dbReference type="PANTHER" id="PTHR35807">
    <property type="entry name" value="TRANSCRIPTIONAL REGULATOR REDD-RELATED"/>
    <property type="match status" value="1"/>
</dbReference>
<sequence length="330" mass="35046">MNATATSAPPTIRLTVQLFGSLQVRRGDDLLGAHQLGGAKPRQVLEILLLNLGTPVGKDRLIELLWNGCPPAEARATLESYVSVLRRQIQPGAGRQGPLRTSNGGYVLERCLVDLDVDRFDALVRLAQRSPAPVAYPALVEALEIVAGPLLADELRATWAEEARSLHATRFANALALAAETALELGALEAAAGWARRALAAEPLAENAWTVLVEALERAGRYAEGLQAYESCRRTLDRELGCAPGPRLQKAFVRLLQATADGETELSRVLSALLLLHAQLQRAAAGLPDAPAPAASLRAAGDVVGTFLRKALAEPAHRAAVGPHPVLVVT</sequence>
<dbReference type="GO" id="GO:0003677">
    <property type="term" value="F:DNA binding"/>
    <property type="evidence" value="ECO:0007669"/>
    <property type="project" value="UniProtKB-UniRule"/>
</dbReference>
<dbReference type="InterPro" id="IPR011990">
    <property type="entry name" value="TPR-like_helical_dom_sf"/>
</dbReference>
<dbReference type="InterPro" id="IPR051677">
    <property type="entry name" value="AfsR-DnrI-RedD_regulator"/>
</dbReference>
<evidence type="ECO:0000256" key="3">
    <source>
        <dbReference type="ARBA" id="ARBA00023125"/>
    </source>
</evidence>
<keyword evidence="8" id="KW-1185">Reference proteome</keyword>
<dbReference type="PROSITE" id="PS51755">
    <property type="entry name" value="OMPR_PHOB"/>
    <property type="match status" value="1"/>
</dbReference>
<comment type="similarity">
    <text evidence="1">Belongs to the AfsR/DnrI/RedD regulatory family.</text>
</comment>
<dbReference type="AlphaFoldDB" id="A0A552WJX2"/>
<dbReference type="GO" id="GO:0000160">
    <property type="term" value="P:phosphorelay signal transduction system"/>
    <property type="evidence" value="ECO:0007669"/>
    <property type="project" value="InterPro"/>
</dbReference>
<dbReference type="RefSeq" id="WP_143420029.1">
    <property type="nucleotide sequence ID" value="NZ_VJXR01000108.1"/>
</dbReference>
<evidence type="ECO:0000259" key="6">
    <source>
        <dbReference type="PROSITE" id="PS51755"/>
    </source>
</evidence>
<evidence type="ECO:0000256" key="2">
    <source>
        <dbReference type="ARBA" id="ARBA00023015"/>
    </source>
</evidence>
<keyword evidence="3 5" id="KW-0238">DNA-binding</keyword>
<gene>
    <name evidence="7" type="ORF">FJ693_19135</name>
</gene>
<feature type="DNA-binding region" description="OmpR/PhoB-type" evidence="5">
    <location>
        <begin position="3"/>
        <end position="110"/>
    </location>
</feature>
<dbReference type="InterPro" id="IPR036388">
    <property type="entry name" value="WH-like_DNA-bd_sf"/>
</dbReference>
<reference evidence="7 8" key="1">
    <citation type="submission" date="2019-07" db="EMBL/GenBank/DDBJ databases">
        <title>Georgenia wutianyii sp. nov. and Georgenia *** sp. nov. isolated from plateau pika (Ochotona curzoniae) in the Qinghai-Tibet plateau of China.</title>
        <authorList>
            <person name="Tian Z."/>
        </authorList>
    </citation>
    <scope>NUCLEOTIDE SEQUENCE [LARGE SCALE GENOMIC DNA]</scope>
    <source>
        <strain evidence="7 8">Z446</strain>
    </source>
</reference>
<dbReference type="GO" id="GO:0006355">
    <property type="term" value="P:regulation of DNA-templated transcription"/>
    <property type="evidence" value="ECO:0007669"/>
    <property type="project" value="InterPro"/>
</dbReference>
<dbReference type="InterPro" id="IPR001867">
    <property type="entry name" value="OmpR/PhoB-type_DNA-bd"/>
</dbReference>
<dbReference type="SMART" id="SM01043">
    <property type="entry name" value="BTAD"/>
    <property type="match status" value="1"/>
</dbReference>
<dbReference type="Gene3D" id="1.10.10.10">
    <property type="entry name" value="Winged helix-like DNA-binding domain superfamily/Winged helix DNA-binding domain"/>
    <property type="match status" value="1"/>
</dbReference>
<evidence type="ECO:0000313" key="8">
    <source>
        <dbReference type="Proteomes" id="UP000318693"/>
    </source>
</evidence>
<accession>A0A552WJX2</accession>
<evidence type="ECO:0000256" key="1">
    <source>
        <dbReference type="ARBA" id="ARBA00005820"/>
    </source>
</evidence>
<feature type="domain" description="OmpR/PhoB-type" evidence="6">
    <location>
        <begin position="3"/>
        <end position="110"/>
    </location>
</feature>
<comment type="caution">
    <text evidence="7">The sequence shown here is derived from an EMBL/GenBank/DDBJ whole genome shotgun (WGS) entry which is preliminary data.</text>
</comment>
<proteinExistence type="inferred from homology"/>
<protein>
    <submittedName>
        <fullName evidence="7">Response regulator receiver protein</fullName>
    </submittedName>
</protein>
<dbReference type="SUPFAM" id="SSF48452">
    <property type="entry name" value="TPR-like"/>
    <property type="match status" value="1"/>
</dbReference>
<dbReference type="InterPro" id="IPR016032">
    <property type="entry name" value="Sig_transdc_resp-reg_C-effctor"/>
</dbReference>
<dbReference type="Pfam" id="PF03704">
    <property type="entry name" value="BTAD"/>
    <property type="match status" value="1"/>
</dbReference>
<evidence type="ECO:0000256" key="5">
    <source>
        <dbReference type="PROSITE-ProRule" id="PRU01091"/>
    </source>
</evidence>
<dbReference type="EMBL" id="VJXR01000108">
    <property type="protein sequence ID" value="TRW43058.1"/>
    <property type="molecule type" value="Genomic_DNA"/>
</dbReference>
<dbReference type="SUPFAM" id="SSF46894">
    <property type="entry name" value="C-terminal effector domain of the bipartite response regulators"/>
    <property type="match status" value="1"/>
</dbReference>
<dbReference type="Gene3D" id="1.25.40.10">
    <property type="entry name" value="Tetratricopeptide repeat domain"/>
    <property type="match status" value="1"/>
</dbReference>
<evidence type="ECO:0000313" key="7">
    <source>
        <dbReference type="EMBL" id="TRW43058.1"/>
    </source>
</evidence>
<keyword evidence="2" id="KW-0805">Transcription regulation</keyword>
<dbReference type="Proteomes" id="UP000318693">
    <property type="component" value="Unassembled WGS sequence"/>
</dbReference>
<keyword evidence="4" id="KW-0804">Transcription</keyword>
<dbReference type="SMART" id="SM00862">
    <property type="entry name" value="Trans_reg_C"/>
    <property type="match status" value="1"/>
</dbReference>
<evidence type="ECO:0000256" key="4">
    <source>
        <dbReference type="ARBA" id="ARBA00023163"/>
    </source>
</evidence>
<organism evidence="7 8">
    <name type="scientific">Georgenia yuyongxinii</name>
    <dbReference type="NCBI Taxonomy" id="2589797"/>
    <lineage>
        <taxon>Bacteria</taxon>
        <taxon>Bacillati</taxon>
        <taxon>Actinomycetota</taxon>
        <taxon>Actinomycetes</taxon>
        <taxon>Micrococcales</taxon>
        <taxon>Bogoriellaceae</taxon>
        <taxon>Georgenia</taxon>
    </lineage>
</organism>
<dbReference type="Pfam" id="PF00486">
    <property type="entry name" value="Trans_reg_C"/>
    <property type="match status" value="1"/>
</dbReference>